<dbReference type="Gene3D" id="3.30.457.10">
    <property type="entry name" value="Copper amine oxidase-like, N-terminal domain"/>
    <property type="match status" value="1"/>
</dbReference>
<gene>
    <name evidence="3" type="ORF">BJP51_16365</name>
</gene>
<evidence type="ECO:0000256" key="1">
    <source>
        <dbReference type="SAM" id="SignalP"/>
    </source>
</evidence>
<dbReference type="InterPro" id="IPR000408">
    <property type="entry name" value="Reg_chr_condens"/>
</dbReference>
<comment type="caution">
    <text evidence="3">The sequence shown here is derived from an EMBL/GenBank/DDBJ whole genome shotgun (WGS) entry which is preliminary data.</text>
</comment>
<dbReference type="InterPro" id="IPR009091">
    <property type="entry name" value="RCC1/BLIP-II"/>
</dbReference>
<dbReference type="InterPro" id="IPR012854">
    <property type="entry name" value="Cu_amine_oxidase-like_N"/>
</dbReference>
<reference evidence="3 4" key="1">
    <citation type="submission" date="2016-10" db="EMBL/GenBank/DDBJ databases">
        <title>Paenibacillus species isolates.</title>
        <authorList>
            <person name="Beno S.M."/>
        </authorList>
    </citation>
    <scope>NUCLEOTIDE SEQUENCE [LARGE SCALE GENOMIC DNA]</scope>
    <source>
        <strain evidence="3 4">FSL H7-0604</strain>
    </source>
</reference>
<dbReference type="EMBL" id="MKQP01000018">
    <property type="protein sequence ID" value="OMD32157.1"/>
    <property type="molecule type" value="Genomic_DNA"/>
</dbReference>
<dbReference type="Proteomes" id="UP000187465">
    <property type="component" value="Unassembled WGS sequence"/>
</dbReference>
<organism evidence="3 4">
    <name type="scientific">Paenibacillus odorifer</name>
    <dbReference type="NCBI Taxonomy" id="189426"/>
    <lineage>
        <taxon>Bacteria</taxon>
        <taxon>Bacillati</taxon>
        <taxon>Bacillota</taxon>
        <taxon>Bacilli</taxon>
        <taxon>Bacillales</taxon>
        <taxon>Paenibacillaceae</taxon>
        <taxon>Paenibacillus</taxon>
    </lineage>
</organism>
<dbReference type="AlphaFoldDB" id="A0A1R0XB59"/>
<dbReference type="PRINTS" id="PR00633">
    <property type="entry name" value="RCCNDNSATION"/>
</dbReference>
<accession>A0A1R0XB59</accession>
<dbReference type="SUPFAM" id="SSF50985">
    <property type="entry name" value="RCC1/BLIP-II"/>
    <property type="match status" value="1"/>
</dbReference>
<sequence>MFKQSLMSKVQVSRICRVVVGTVLSLAMVSPLVAAADSVVNPTEEKKLLSGITQLDAGDRSAYAITADGTAWVWGGGYGSIGNGATTPAYTPVKMHIDHVKQISGGYRHNLMLKDDGTVWAVGGNEHGQLGIGTQSSKILVEPVQVQGLTDVKAVSAGGTFSLALLKDGTVWAWGGNEQGELGDDSRKNKLTPVQVKGLPSVLSIAAGSNNSVALGNGGEVWVWGSQQPLGTQKGVILKPTLIKGSGEYRAVDMDGAYGLYGAALRWDGTVWIWNNYIDPYLGEALKTVQVPGLTDVISLTTDSAVKADGTVWQWTVGDKNKINVTQSKGIQNAVSISKGSRNHYVLLKDGHVLAWGANEFGQTGLGVREIEVNTPQLVKKSIQVLLNGNEMELTMPPLLINNSTYVPLRGVFEQMGVNVRWDVPSRAVVAVKGSTTLILNSVTGQTTVNGKVIATDQKPVFINDSVYVPLRLISEMLGAQVEWDADAYAVRINSNK</sequence>
<dbReference type="Pfam" id="PF13540">
    <property type="entry name" value="RCC1_2"/>
    <property type="match status" value="1"/>
</dbReference>
<dbReference type="PANTHER" id="PTHR45982:SF1">
    <property type="entry name" value="REGULATOR OF CHROMOSOME CONDENSATION"/>
    <property type="match status" value="1"/>
</dbReference>
<dbReference type="PROSITE" id="PS50012">
    <property type="entry name" value="RCC1_3"/>
    <property type="match status" value="4"/>
</dbReference>
<feature type="signal peptide" evidence="1">
    <location>
        <begin position="1"/>
        <end position="35"/>
    </location>
</feature>
<name>A0A1R0XB59_9BACL</name>
<dbReference type="Pfam" id="PF00415">
    <property type="entry name" value="RCC1"/>
    <property type="match status" value="2"/>
</dbReference>
<feature type="chain" id="PRO_5038596658" description="Copper amine oxidase-like N-terminal domain-containing protein" evidence="1">
    <location>
        <begin position="36"/>
        <end position="497"/>
    </location>
</feature>
<proteinExistence type="predicted"/>
<protein>
    <recommendedName>
        <fullName evidence="2">Copper amine oxidase-like N-terminal domain-containing protein</fullName>
    </recommendedName>
</protein>
<dbReference type="PANTHER" id="PTHR45982">
    <property type="entry name" value="REGULATOR OF CHROMOSOME CONDENSATION"/>
    <property type="match status" value="1"/>
</dbReference>
<dbReference type="RefSeq" id="WP_051491064.1">
    <property type="nucleotide sequence ID" value="NZ_CP009428.1"/>
</dbReference>
<dbReference type="Pfam" id="PF07833">
    <property type="entry name" value="Cu_amine_oxidN1"/>
    <property type="match status" value="1"/>
</dbReference>
<evidence type="ECO:0000259" key="2">
    <source>
        <dbReference type="Pfam" id="PF07833"/>
    </source>
</evidence>
<feature type="domain" description="Copper amine oxidase-like N-terminal" evidence="2">
    <location>
        <begin position="387"/>
        <end position="493"/>
    </location>
</feature>
<dbReference type="SUPFAM" id="SSF55383">
    <property type="entry name" value="Copper amine oxidase, domain N"/>
    <property type="match status" value="1"/>
</dbReference>
<dbReference type="GeneID" id="31574493"/>
<dbReference type="InterPro" id="IPR036582">
    <property type="entry name" value="Mao_N_sf"/>
</dbReference>
<dbReference type="InterPro" id="IPR051553">
    <property type="entry name" value="Ran_GTPase-activating"/>
</dbReference>
<evidence type="ECO:0000313" key="3">
    <source>
        <dbReference type="EMBL" id="OMD32157.1"/>
    </source>
</evidence>
<evidence type="ECO:0000313" key="4">
    <source>
        <dbReference type="Proteomes" id="UP000187465"/>
    </source>
</evidence>
<dbReference type="Gene3D" id="2.130.10.30">
    <property type="entry name" value="Regulator of chromosome condensation 1/beta-lactamase-inhibitor protein II"/>
    <property type="match status" value="2"/>
</dbReference>
<keyword evidence="1" id="KW-0732">Signal</keyword>